<proteinExistence type="predicted"/>
<dbReference type="PANTHER" id="PTHR43349">
    <property type="entry name" value="PINORESINOL REDUCTASE-RELATED"/>
    <property type="match status" value="1"/>
</dbReference>
<comment type="caution">
    <text evidence="2">The sequence shown here is derived from an EMBL/GenBank/DDBJ whole genome shotgun (WGS) entry which is preliminary data.</text>
</comment>
<evidence type="ECO:0000313" key="2">
    <source>
        <dbReference type="EMBL" id="KAK3043921.1"/>
    </source>
</evidence>
<reference evidence="2" key="1">
    <citation type="submission" date="2022-12" db="EMBL/GenBank/DDBJ databases">
        <title>Draft genome assemblies for two species of Escallonia (Escalloniales).</title>
        <authorList>
            <person name="Chanderbali A."/>
            <person name="Dervinis C."/>
            <person name="Anghel I."/>
            <person name="Soltis D."/>
            <person name="Soltis P."/>
            <person name="Zapata F."/>
        </authorList>
    </citation>
    <scope>NUCLEOTIDE SEQUENCE</scope>
    <source>
        <strain evidence="2">UCBG64.0493</strain>
        <tissue evidence="2">Leaf</tissue>
    </source>
</reference>
<protein>
    <recommendedName>
        <fullName evidence="1">NmrA-like domain-containing protein</fullName>
    </recommendedName>
</protein>
<evidence type="ECO:0000313" key="3">
    <source>
        <dbReference type="Proteomes" id="UP001188597"/>
    </source>
</evidence>
<accession>A0AA89BU86</accession>
<keyword evidence="3" id="KW-1185">Reference proteome</keyword>
<evidence type="ECO:0000259" key="1">
    <source>
        <dbReference type="Pfam" id="PF05368"/>
    </source>
</evidence>
<dbReference type="Gene3D" id="3.40.50.720">
    <property type="entry name" value="NAD(P)-binding Rossmann-like Domain"/>
    <property type="match status" value="1"/>
</dbReference>
<dbReference type="PANTHER" id="PTHR43349:SF9">
    <property type="entry name" value="PHENYLCOUMARAN BENZYLIC ETHER REDUCTASE-LIKE PROTEIN"/>
    <property type="match status" value="1"/>
</dbReference>
<organism evidence="2 3">
    <name type="scientific">Escallonia herrerae</name>
    <dbReference type="NCBI Taxonomy" id="1293975"/>
    <lineage>
        <taxon>Eukaryota</taxon>
        <taxon>Viridiplantae</taxon>
        <taxon>Streptophyta</taxon>
        <taxon>Embryophyta</taxon>
        <taxon>Tracheophyta</taxon>
        <taxon>Spermatophyta</taxon>
        <taxon>Magnoliopsida</taxon>
        <taxon>eudicotyledons</taxon>
        <taxon>Gunneridae</taxon>
        <taxon>Pentapetalae</taxon>
        <taxon>asterids</taxon>
        <taxon>campanulids</taxon>
        <taxon>Escalloniales</taxon>
        <taxon>Escalloniaceae</taxon>
        <taxon>Escallonia</taxon>
    </lineage>
</organism>
<gene>
    <name evidence="2" type="ORF">RJ639_000620</name>
</gene>
<dbReference type="AlphaFoldDB" id="A0AA89BU86"/>
<dbReference type="Pfam" id="PF05368">
    <property type="entry name" value="NmrA"/>
    <property type="match status" value="1"/>
</dbReference>
<dbReference type="InterPro" id="IPR050608">
    <property type="entry name" value="NmrA-type/Isoflavone_red_sf"/>
</dbReference>
<feature type="domain" description="NmrA-like" evidence="1">
    <location>
        <begin position="43"/>
        <end position="162"/>
    </location>
</feature>
<dbReference type="InterPro" id="IPR036291">
    <property type="entry name" value="NAD(P)-bd_dom_sf"/>
</dbReference>
<dbReference type="EMBL" id="JAVXUP010000001">
    <property type="protein sequence ID" value="KAK3043921.1"/>
    <property type="molecule type" value="Genomic_DNA"/>
</dbReference>
<dbReference type="InterPro" id="IPR008030">
    <property type="entry name" value="NmrA-like"/>
</dbReference>
<dbReference type="Proteomes" id="UP001188597">
    <property type="component" value="Unassembled WGS sequence"/>
</dbReference>
<name>A0AA89BU86_9ASTE</name>
<sequence>MALLYAVTVQILPVTRSLLQPRSFTIEQINVPIKCRLNINIRKRFLPSDFGCEEDMISVLPPFQAVLDKKKRIRRAIEAAGIPYTYVSASCFGAYFVNYLLRPHEEHDDIIVYGYGEAKVVLNFEEDIASNTIKVAIESRTCNSVVIVRPPSYVVSQLKLISI</sequence>
<dbReference type="SUPFAM" id="SSF51735">
    <property type="entry name" value="NAD(P)-binding Rossmann-fold domains"/>
    <property type="match status" value="1"/>
</dbReference>